<evidence type="ECO:0000256" key="2">
    <source>
        <dbReference type="ARBA" id="ARBA00023125"/>
    </source>
</evidence>
<dbReference type="PANTHER" id="PTHR43214">
    <property type="entry name" value="TWO-COMPONENT RESPONSE REGULATOR"/>
    <property type="match status" value="1"/>
</dbReference>
<organism evidence="5 6">
    <name type="scientific">Agromyces indicus</name>
    <dbReference type="NCBI Taxonomy" id="758919"/>
    <lineage>
        <taxon>Bacteria</taxon>
        <taxon>Bacillati</taxon>
        <taxon>Actinomycetota</taxon>
        <taxon>Actinomycetes</taxon>
        <taxon>Micrococcales</taxon>
        <taxon>Microbacteriaceae</taxon>
        <taxon>Agromyces</taxon>
    </lineage>
</organism>
<keyword evidence="2" id="KW-0238">DNA-binding</keyword>
<sequence length="270" mass="29023">MVGGRFESDVISLARAAAEGVEIMPDALALLDRHIGAAVLSVSMMSLGSDVDAEVALRGAPPITTAESAEWRRLIGTHPYFLHVVTGPPHASRLTDVVDLRRFEQSEVYRRLLHPRGSRYQVGLPLERSPQRMVLLSLWRDQSDFTDAELADLEQFRTALAAAFVYRAAIASLQARASAAADGSSTSASRSDAAPARLTPRQRQVAALVELGLTNAQIGARLGLTERTVRKHVGDLFAALQCDSRTLIAVRWRAAGNAAAPVAPLEAVAN</sequence>
<keyword evidence="6" id="KW-1185">Reference proteome</keyword>
<evidence type="ECO:0000313" key="5">
    <source>
        <dbReference type="EMBL" id="MDR5691402.1"/>
    </source>
</evidence>
<dbReference type="PANTHER" id="PTHR43214:SF24">
    <property type="entry name" value="TRANSCRIPTIONAL REGULATORY PROTEIN NARL-RELATED"/>
    <property type="match status" value="1"/>
</dbReference>
<evidence type="ECO:0000259" key="4">
    <source>
        <dbReference type="PROSITE" id="PS50043"/>
    </source>
</evidence>
<dbReference type="Proteomes" id="UP001260072">
    <property type="component" value="Unassembled WGS sequence"/>
</dbReference>
<dbReference type="InterPro" id="IPR039420">
    <property type="entry name" value="WalR-like"/>
</dbReference>
<reference evidence="6" key="1">
    <citation type="submission" date="2023-07" db="EMBL/GenBank/DDBJ databases">
        <title>Description of three actinobacteria isolated from air of manufacturing shop in a pharmaceutical factory.</title>
        <authorList>
            <person name="Zhang D.-F."/>
        </authorList>
    </citation>
    <scope>NUCLEOTIDE SEQUENCE [LARGE SCALE GENOMIC DNA]</scope>
    <source>
        <strain evidence="6">CCTCC AB 2011122</strain>
    </source>
</reference>
<gene>
    <name evidence="5" type="ORF">RH861_04920</name>
</gene>
<dbReference type="InterPro" id="IPR016032">
    <property type="entry name" value="Sig_transdc_resp-reg_C-effctor"/>
</dbReference>
<dbReference type="CDD" id="cd06170">
    <property type="entry name" value="LuxR_C_like"/>
    <property type="match status" value="1"/>
</dbReference>
<evidence type="ECO:0000256" key="3">
    <source>
        <dbReference type="ARBA" id="ARBA00023163"/>
    </source>
</evidence>
<dbReference type="EMBL" id="JAVKGS010000001">
    <property type="protein sequence ID" value="MDR5691402.1"/>
    <property type="molecule type" value="Genomic_DNA"/>
</dbReference>
<evidence type="ECO:0000313" key="6">
    <source>
        <dbReference type="Proteomes" id="UP001260072"/>
    </source>
</evidence>
<accession>A0ABU1FJ97</accession>
<comment type="caution">
    <text evidence="5">The sequence shown here is derived from an EMBL/GenBank/DDBJ whole genome shotgun (WGS) entry which is preliminary data.</text>
</comment>
<keyword evidence="1" id="KW-0805">Transcription regulation</keyword>
<dbReference type="RefSeq" id="WP_248597721.1">
    <property type="nucleotide sequence ID" value="NZ_BAABBS010000003.1"/>
</dbReference>
<dbReference type="PROSITE" id="PS50043">
    <property type="entry name" value="HTH_LUXR_2"/>
    <property type="match status" value="1"/>
</dbReference>
<proteinExistence type="predicted"/>
<dbReference type="InterPro" id="IPR036388">
    <property type="entry name" value="WH-like_DNA-bd_sf"/>
</dbReference>
<name>A0ABU1FJ97_9MICO</name>
<dbReference type="Pfam" id="PF00196">
    <property type="entry name" value="GerE"/>
    <property type="match status" value="1"/>
</dbReference>
<protein>
    <submittedName>
        <fullName evidence="5">LuxR C-terminal-related transcriptional regulator</fullName>
    </submittedName>
</protein>
<keyword evidence="3" id="KW-0804">Transcription</keyword>
<dbReference type="SMART" id="SM00421">
    <property type="entry name" value="HTH_LUXR"/>
    <property type="match status" value="1"/>
</dbReference>
<evidence type="ECO:0000256" key="1">
    <source>
        <dbReference type="ARBA" id="ARBA00023015"/>
    </source>
</evidence>
<dbReference type="Gene3D" id="1.10.10.10">
    <property type="entry name" value="Winged helix-like DNA-binding domain superfamily/Winged helix DNA-binding domain"/>
    <property type="match status" value="1"/>
</dbReference>
<dbReference type="PRINTS" id="PR00038">
    <property type="entry name" value="HTHLUXR"/>
</dbReference>
<dbReference type="SUPFAM" id="SSF46894">
    <property type="entry name" value="C-terminal effector domain of the bipartite response regulators"/>
    <property type="match status" value="1"/>
</dbReference>
<dbReference type="InterPro" id="IPR000792">
    <property type="entry name" value="Tscrpt_reg_LuxR_C"/>
</dbReference>
<feature type="domain" description="HTH luxR-type" evidence="4">
    <location>
        <begin position="191"/>
        <end position="256"/>
    </location>
</feature>